<evidence type="ECO:0000313" key="6">
    <source>
        <dbReference type="EMBL" id="KAK4145772.1"/>
    </source>
</evidence>
<dbReference type="Gene3D" id="3.40.50.150">
    <property type="entry name" value="Vaccinia Virus protein VP39"/>
    <property type="match status" value="1"/>
</dbReference>
<evidence type="ECO:0000313" key="7">
    <source>
        <dbReference type="Proteomes" id="UP001302676"/>
    </source>
</evidence>
<dbReference type="InterPro" id="IPR029063">
    <property type="entry name" value="SAM-dependent_MTases_sf"/>
</dbReference>
<gene>
    <name evidence="6" type="ORF">C8A04DRAFT_10404</name>
</gene>
<dbReference type="Pfam" id="PF00891">
    <property type="entry name" value="Methyltransf_2"/>
    <property type="match status" value="1"/>
</dbReference>
<keyword evidence="3" id="KW-0949">S-adenosyl-L-methionine</keyword>
<keyword evidence="7" id="KW-1185">Reference proteome</keyword>
<dbReference type="GO" id="GO:0008171">
    <property type="term" value="F:O-methyltransferase activity"/>
    <property type="evidence" value="ECO:0007669"/>
    <property type="project" value="InterPro"/>
</dbReference>
<evidence type="ECO:0000259" key="5">
    <source>
        <dbReference type="Pfam" id="PF00891"/>
    </source>
</evidence>
<reference evidence="6" key="1">
    <citation type="journal article" date="2023" name="Mol. Phylogenet. Evol.">
        <title>Genome-scale phylogeny and comparative genomics of the fungal order Sordariales.</title>
        <authorList>
            <person name="Hensen N."/>
            <person name="Bonometti L."/>
            <person name="Westerberg I."/>
            <person name="Brannstrom I.O."/>
            <person name="Guillou S."/>
            <person name="Cros-Aarteil S."/>
            <person name="Calhoun S."/>
            <person name="Haridas S."/>
            <person name="Kuo A."/>
            <person name="Mondo S."/>
            <person name="Pangilinan J."/>
            <person name="Riley R."/>
            <person name="LaButti K."/>
            <person name="Andreopoulos B."/>
            <person name="Lipzen A."/>
            <person name="Chen C."/>
            <person name="Yan M."/>
            <person name="Daum C."/>
            <person name="Ng V."/>
            <person name="Clum A."/>
            <person name="Steindorff A."/>
            <person name="Ohm R.A."/>
            <person name="Martin F."/>
            <person name="Silar P."/>
            <person name="Natvig D.O."/>
            <person name="Lalanne C."/>
            <person name="Gautier V."/>
            <person name="Ament-Velasquez S.L."/>
            <person name="Kruys A."/>
            <person name="Hutchinson M.I."/>
            <person name="Powell A.J."/>
            <person name="Barry K."/>
            <person name="Miller A.N."/>
            <person name="Grigoriev I.V."/>
            <person name="Debuchy R."/>
            <person name="Gladieux P."/>
            <person name="Hiltunen Thoren M."/>
            <person name="Johannesson H."/>
        </authorList>
    </citation>
    <scope>NUCLEOTIDE SEQUENCE</scope>
    <source>
        <strain evidence="6">CBS 141.50</strain>
    </source>
</reference>
<feature type="region of interest" description="Disordered" evidence="4">
    <location>
        <begin position="1"/>
        <end position="64"/>
    </location>
</feature>
<sequence>MSKAKFRLSSLFHSSPSPSPDAETKKQNRRSFSALSSSRRHKDVESNVVPSKSEPKPKPEPSTSRMIALAQTITKATEKLEAHMTSQGLPMPDFDDVDSPADFPTLPPDVQQSRQEIIHATKELGRLAHGPRESVRWGVWEYLDTVALTALNHYGIAKLVPIDSTITLTELQTKTSLDPINLARLLRMAMTNGIFREPSPDVIAHTAASRVLAEDANMQAWIGFNGEDIFPSAGHVLQALQTYPEATSLTQSGFQFAFNTVDKEPMFVTFGKDPARARRMGQSMASLTGGEGYEPAFFVDVDKGGYDLSDLDAAGGTFVDVGGSHGFLCVDLAARYKNLKFVVQDLPKTVDSAPKPLSADPQVAERITLLAHDFFTEQPTKGADVYFFRWIMHNYSTPYAVRILKSLIPALKPGARVVINDHCLREAGQENPWDEKVIRRMDVIMLTLLNAQERTEREFRELFAAASEGFVFKVSLMRKKRRER</sequence>
<dbReference type="InterPro" id="IPR036388">
    <property type="entry name" value="WH-like_DNA-bd_sf"/>
</dbReference>
<dbReference type="Gene3D" id="1.10.10.10">
    <property type="entry name" value="Winged helix-like DNA-binding domain superfamily/Winged helix DNA-binding domain"/>
    <property type="match status" value="1"/>
</dbReference>
<evidence type="ECO:0000256" key="3">
    <source>
        <dbReference type="ARBA" id="ARBA00022691"/>
    </source>
</evidence>
<name>A0AAN6V6M5_9PEZI</name>
<evidence type="ECO:0000256" key="2">
    <source>
        <dbReference type="ARBA" id="ARBA00022679"/>
    </source>
</evidence>
<dbReference type="AlphaFoldDB" id="A0AAN6V6M5"/>
<dbReference type="PROSITE" id="PS51683">
    <property type="entry name" value="SAM_OMT_II"/>
    <property type="match status" value="1"/>
</dbReference>
<evidence type="ECO:0000256" key="4">
    <source>
        <dbReference type="SAM" id="MobiDB-lite"/>
    </source>
</evidence>
<accession>A0AAN6V6M5</accession>
<dbReference type="EMBL" id="MU853566">
    <property type="protein sequence ID" value="KAK4145772.1"/>
    <property type="molecule type" value="Genomic_DNA"/>
</dbReference>
<dbReference type="SUPFAM" id="SSF46785">
    <property type="entry name" value="Winged helix' DNA-binding domain"/>
    <property type="match status" value="1"/>
</dbReference>
<dbReference type="InterPro" id="IPR016461">
    <property type="entry name" value="COMT-like"/>
</dbReference>
<evidence type="ECO:0000256" key="1">
    <source>
        <dbReference type="ARBA" id="ARBA00022603"/>
    </source>
</evidence>
<dbReference type="PANTHER" id="PTHR43712">
    <property type="entry name" value="PUTATIVE (AFU_ORTHOLOGUE AFUA_4G14580)-RELATED"/>
    <property type="match status" value="1"/>
</dbReference>
<keyword evidence="2" id="KW-0808">Transferase</keyword>
<dbReference type="RefSeq" id="XP_062639143.1">
    <property type="nucleotide sequence ID" value="XM_062776566.1"/>
</dbReference>
<dbReference type="PANTHER" id="PTHR43712:SF16">
    <property type="entry name" value="O-METHYLTRANSFERASE ELCB"/>
    <property type="match status" value="1"/>
</dbReference>
<reference evidence="6" key="2">
    <citation type="submission" date="2023-05" db="EMBL/GenBank/DDBJ databases">
        <authorList>
            <consortium name="Lawrence Berkeley National Laboratory"/>
            <person name="Steindorff A."/>
            <person name="Hensen N."/>
            <person name="Bonometti L."/>
            <person name="Westerberg I."/>
            <person name="Brannstrom I.O."/>
            <person name="Guillou S."/>
            <person name="Cros-Aarteil S."/>
            <person name="Calhoun S."/>
            <person name="Haridas S."/>
            <person name="Kuo A."/>
            <person name="Mondo S."/>
            <person name="Pangilinan J."/>
            <person name="Riley R."/>
            <person name="Labutti K."/>
            <person name="Andreopoulos B."/>
            <person name="Lipzen A."/>
            <person name="Chen C."/>
            <person name="Yanf M."/>
            <person name="Daum C."/>
            <person name="Ng V."/>
            <person name="Clum A."/>
            <person name="Ohm R."/>
            <person name="Martin F."/>
            <person name="Silar P."/>
            <person name="Natvig D."/>
            <person name="Lalanne C."/>
            <person name="Gautier V."/>
            <person name="Ament-Velasquez S.L."/>
            <person name="Kruys A."/>
            <person name="Hutchinson M.I."/>
            <person name="Powell A.J."/>
            <person name="Barry K."/>
            <person name="Miller A.N."/>
            <person name="Grigoriev I.V."/>
            <person name="Debuchy R."/>
            <person name="Gladieux P."/>
            <person name="Thoren M.H."/>
            <person name="Johannesson H."/>
        </authorList>
    </citation>
    <scope>NUCLEOTIDE SEQUENCE</scope>
    <source>
        <strain evidence="6">CBS 141.50</strain>
    </source>
</reference>
<keyword evidence="1" id="KW-0489">Methyltransferase</keyword>
<dbReference type="InterPro" id="IPR001077">
    <property type="entry name" value="COMT_C"/>
</dbReference>
<dbReference type="InterPro" id="IPR036390">
    <property type="entry name" value="WH_DNA-bd_sf"/>
</dbReference>
<proteinExistence type="predicted"/>
<dbReference type="GeneID" id="87813179"/>
<dbReference type="GO" id="GO:0032259">
    <property type="term" value="P:methylation"/>
    <property type="evidence" value="ECO:0007669"/>
    <property type="project" value="UniProtKB-KW"/>
</dbReference>
<dbReference type="Proteomes" id="UP001302676">
    <property type="component" value="Unassembled WGS sequence"/>
</dbReference>
<dbReference type="SUPFAM" id="SSF53335">
    <property type="entry name" value="S-adenosyl-L-methionine-dependent methyltransferases"/>
    <property type="match status" value="1"/>
</dbReference>
<protein>
    <submittedName>
        <fullName evidence="6">O-methyltransferase-domain-containing protein</fullName>
    </submittedName>
</protein>
<comment type="caution">
    <text evidence="6">The sequence shown here is derived from an EMBL/GenBank/DDBJ whole genome shotgun (WGS) entry which is preliminary data.</text>
</comment>
<feature type="domain" description="O-methyltransferase C-terminal" evidence="5">
    <location>
        <begin position="317"/>
        <end position="466"/>
    </location>
</feature>
<organism evidence="6 7">
    <name type="scientific">Dichotomopilus funicola</name>
    <dbReference type="NCBI Taxonomy" id="1934379"/>
    <lineage>
        <taxon>Eukaryota</taxon>
        <taxon>Fungi</taxon>
        <taxon>Dikarya</taxon>
        <taxon>Ascomycota</taxon>
        <taxon>Pezizomycotina</taxon>
        <taxon>Sordariomycetes</taxon>
        <taxon>Sordariomycetidae</taxon>
        <taxon>Sordariales</taxon>
        <taxon>Chaetomiaceae</taxon>
        <taxon>Dichotomopilus</taxon>
    </lineage>
</organism>